<dbReference type="RefSeq" id="XP_045154294.1">
    <property type="nucleotide sequence ID" value="XM_045298359.1"/>
</dbReference>
<accession>A0AC55DRD1</accession>
<evidence type="ECO:0000313" key="2">
    <source>
        <dbReference type="RefSeq" id="XP_045154294.1"/>
    </source>
</evidence>
<gene>
    <name evidence="2" type="primary">FCRL5</name>
</gene>
<keyword evidence="1" id="KW-1185">Reference proteome</keyword>
<dbReference type="Proteomes" id="UP000694863">
    <property type="component" value="Unplaced"/>
</dbReference>
<proteinExistence type="predicted"/>
<protein>
    <submittedName>
        <fullName evidence="2">Fc receptor-like protein 5</fullName>
    </submittedName>
</protein>
<name>A0AC55DRD1_ECHTE</name>
<sequence length="777" mass="85031">MAHIVVEAATVSKSVISFSPLWTLVFQGERVILTCNGFDFRSSGKTNWYDEKATRLYTGDSFKPSVSGCYRCQFQDLALSNPVCLTFTSATLILQGPVSVFQGDAVVLRCRTKDDIKVEYSIIYNNNKVVSNGSTFTIPQASRENNGDYTCKGVKEPTKSFSSNTVHINVEGFPTPVLTVRPSKPVEGSLVTLTCEIQLFSPRADIQLQFRFFKNKQDLGSGWSPFPEFKIPAVYQTPNYYSCKAKSVTSKTWHESNKVQIPVRIPVSQPVLTLTPTGSMALEGGKVTFSCKAHRGSFPIMYRIYRDDELLKEAKVSTWKTLSLSLIVTAKHSGNYRCSAHNDAGSQHSQAVTLRIRVPLSQPVLTLTPPVAQAFEGDMVTFRCESSKGSPPILYKLWHNEAVLGSQSNPNGGSASFSFAVITKYSGDYYCTAQTAWEQQYSERTSVVIKVPVSLPVLTLKTPRPQTVVGDMIELHCEAQRGSPPILYQFYQEEVTLWTSSVHFRGASISLSLTEEHSGNYHCTADNGQGPKHSSPILLNVTVAVSRPVLTLRTPRARAVVGDVMELHCEAQKGSSPILYQFYHEDGFLGDKLALSGRGASFNLSLTEEHSGNYSCEASNSLGSQLSQVVTVDVKVPVSCPVLTLKTPGTQAVVGDVAEFHCQAWTGSPPILYRFYHEDGMLGNSSVSFRGGVFFNLSLNMEHSGNYSCEADNGLGPRRSEVVTVFIKGLKEGRSGHVFTGITGGLLSMMGLAAVALLLYYLLLKKTGGKPASDSVR</sequence>
<evidence type="ECO:0000313" key="1">
    <source>
        <dbReference type="Proteomes" id="UP000694863"/>
    </source>
</evidence>
<reference evidence="2" key="1">
    <citation type="submission" date="2025-08" db="UniProtKB">
        <authorList>
            <consortium name="RefSeq"/>
        </authorList>
    </citation>
    <scope>IDENTIFICATION</scope>
</reference>
<organism evidence="1 2">
    <name type="scientific">Echinops telfairi</name>
    <name type="common">Lesser hedgehog tenrec</name>
    <dbReference type="NCBI Taxonomy" id="9371"/>
    <lineage>
        <taxon>Eukaryota</taxon>
        <taxon>Metazoa</taxon>
        <taxon>Chordata</taxon>
        <taxon>Craniata</taxon>
        <taxon>Vertebrata</taxon>
        <taxon>Euteleostomi</taxon>
        <taxon>Mammalia</taxon>
        <taxon>Eutheria</taxon>
        <taxon>Afrotheria</taxon>
        <taxon>Tenrecidae</taxon>
        <taxon>Tenrecinae</taxon>
        <taxon>Echinops</taxon>
    </lineage>
</organism>